<organism evidence="1 2">
    <name type="scientific">Sinomonas terricola</name>
    <dbReference type="NCBI Taxonomy" id="3110330"/>
    <lineage>
        <taxon>Bacteria</taxon>
        <taxon>Bacillati</taxon>
        <taxon>Actinomycetota</taxon>
        <taxon>Actinomycetes</taxon>
        <taxon>Micrococcales</taxon>
        <taxon>Micrococcaceae</taxon>
        <taxon>Sinomonas</taxon>
    </lineage>
</organism>
<evidence type="ECO:0000313" key="1">
    <source>
        <dbReference type="EMBL" id="MEA5456974.1"/>
    </source>
</evidence>
<gene>
    <name evidence="1" type="ORF">SPF06_19805</name>
</gene>
<accession>A0ABU5TBW1</accession>
<reference evidence="1 2" key="1">
    <citation type="submission" date="2023-12" db="EMBL/GenBank/DDBJ databases">
        <title>Sinomonas terricola sp. nov, isolated from litchi orchard soil in Guangdong, PR China.</title>
        <authorList>
            <person name="Jiaxin W."/>
            <person name="Yang Z."/>
            <person name="Honghui Z."/>
        </authorList>
    </citation>
    <scope>NUCLEOTIDE SEQUENCE [LARGE SCALE GENOMIC DNA]</scope>
    <source>
        <strain evidence="1 2">JGH33</strain>
    </source>
</reference>
<dbReference type="Proteomes" id="UP001304769">
    <property type="component" value="Unassembled WGS sequence"/>
</dbReference>
<dbReference type="RefSeq" id="WP_323280885.1">
    <property type="nucleotide sequence ID" value="NZ_JAYGGQ010000019.1"/>
</dbReference>
<proteinExistence type="predicted"/>
<keyword evidence="2" id="KW-1185">Reference proteome</keyword>
<evidence type="ECO:0000313" key="2">
    <source>
        <dbReference type="Proteomes" id="UP001304769"/>
    </source>
</evidence>
<name>A0ABU5TBW1_9MICC</name>
<dbReference type="EMBL" id="JAYGGQ010000019">
    <property type="protein sequence ID" value="MEA5456974.1"/>
    <property type="molecule type" value="Genomic_DNA"/>
</dbReference>
<comment type="caution">
    <text evidence="1">The sequence shown here is derived from an EMBL/GenBank/DDBJ whole genome shotgun (WGS) entry which is preliminary data.</text>
</comment>
<dbReference type="Pfam" id="PF13289">
    <property type="entry name" value="SIR2_2"/>
    <property type="match status" value="1"/>
</dbReference>
<sequence>MKELGPMVLERLGLHDETLKPFNDDVEAWLGHLGGDEPWLEDSENLRNRAQFVDAVRAIHDIISGAQDRACATTPVWLQRLVEEWTQEQALILTFNYDTLLELAFARAGKVRTEGELYRIALDQRKSLNPPLYPSGGDTTWPSATLLKLHGSINWLHSGEDAPPTERFVLREQHISARLYEDLTPFVVPPATSKSHYYNRTPLRVQWRRAAFALREATAIDVIGYSFPHSGAGTRTFLATCASTSADVTLVDPAEEARSRLPDVLPSSGEGRWFKSVADFVDATCGDLVTGWCENDGEDPGLYRDVNGEKSKEPLPDGGLKTGLAEWLRRDYPDASPREITLSASHIRALQLYGRRAPDTIPR</sequence>
<protein>
    <submittedName>
        <fullName evidence="1">SIR2 family protein</fullName>
    </submittedName>
</protein>